<gene>
    <name evidence="2" type="ORF">ABZZ21_01440</name>
</gene>
<evidence type="ECO:0000313" key="3">
    <source>
        <dbReference type="Proteomes" id="UP001550210"/>
    </source>
</evidence>
<evidence type="ECO:0000256" key="1">
    <source>
        <dbReference type="SAM" id="MobiDB-lite"/>
    </source>
</evidence>
<sequence>MRGHIIGVTSHNSPSEVGPARALIDGSSIYDERNDGSSARLD</sequence>
<keyword evidence="3" id="KW-1185">Reference proteome</keyword>
<name>A0ABV2UQ47_9ACTN</name>
<dbReference type="EMBL" id="JBEXPZ010000002">
    <property type="protein sequence ID" value="MET9843250.1"/>
    <property type="molecule type" value="Genomic_DNA"/>
</dbReference>
<accession>A0ABV2UQ47</accession>
<comment type="caution">
    <text evidence="2">The sequence shown here is derived from an EMBL/GenBank/DDBJ whole genome shotgun (WGS) entry which is preliminary data.</text>
</comment>
<dbReference type="RefSeq" id="WP_276206207.1">
    <property type="nucleotide sequence ID" value="NZ_JBEXPZ010000002.1"/>
</dbReference>
<protein>
    <submittedName>
        <fullName evidence="2">Uncharacterized protein</fullName>
    </submittedName>
</protein>
<feature type="region of interest" description="Disordered" evidence="1">
    <location>
        <begin position="1"/>
        <end position="42"/>
    </location>
</feature>
<feature type="compositionally biased region" description="Basic and acidic residues" evidence="1">
    <location>
        <begin position="30"/>
        <end position="42"/>
    </location>
</feature>
<organism evidence="2 3">
    <name type="scientific">Streptomyces ossamyceticus</name>
    <dbReference type="NCBI Taxonomy" id="249581"/>
    <lineage>
        <taxon>Bacteria</taxon>
        <taxon>Bacillati</taxon>
        <taxon>Actinomycetota</taxon>
        <taxon>Actinomycetes</taxon>
        <taxon>Kitasatosporales</taxon>
        <taxon>Streptomycetaceae</taxon>
        <taxon>Streptomyces</taxon>
    </lineage>
</organism>
<dbReference type="Proteomes" id="UP001550210">
    <property type="component" value="Unassembled WGS sequence"/>
</dbReference>
<proteinExistence type="predicted"/>
<reference evidence="2 3" key="1">
    <citation type="submission" date="2024-06" db="EMBL/GenBank/DDBJ databases">
        <title>The Natural Products Discovery Center: Release of the First 8490 Sequenced Strains for Exploring Actinobacteria Biosynthetic Diversity.</title>
        <authorList>
            <person name="Kalkreuter E."/>
            <person name="Kautsar S.A."/>
            <person name="Yang D."/>
            <person name="Bader C.D."/>
            <person name="Teijaro C.N."/>
            <person name="Fluegel L."/>
            <person name="Davis C.M."/>
            <person name="Simpson J.R."/>
            <person name="Lauterbach L."/>
            <person name="Steele A.D."/>
            <person name="Gui C."/>
            <person name="Meng S."/>
            <person name="Li G."/>
            <person name="Viehrig K."/>
            <person name="Ye F."/>
            <person name="Su P."/>
            <person name="Kiefer A.F."/>
            <person name="Nichols A."/>
            <person name="Cepeda A.J."/>
            <person name="Yan W."/>
            <person name="Fan B."/>
            <person name="Jiang Y."/>
            <person name="Adhikari A."/>
            <person name="Zheng C.-J."/>
            <person name="Schuster L."/>
            <person name="Cowan T.M."/>
            <person name="Smanski M.J."/>
            <person name="Chevrette M.G."/>
            <person name="De Carvalho L.P.S."/>
            <person name="Shen B."/>
        </authorList>
    </citation>
    <scope>NUCLEOTIDE SEQUENCE [LARGE SCALE GENOMIC DNA]</scope>
    <source>
        <strain evidence="2 3">NPDC006434</strain>
    </source>
</reference>
<evidence type="ECO:0000313" key="2">
    <source>
        <dbReference type="EMBL" id="MET9843250.1"/>
    </source>
</evidence>